<name>Q872X6_NEUCS</name>
<protein>
    <submittedName>
        <fullName evidence="2">Uncharacterized protein B23B10.220</fullName>
    </submittedName>
</protein>
<reference evidence="2" key="1">
    <citation type="submission" date="2003-03" db="EMBL/GenBank/DDBJ databases">
        <authorList>
            <person name="Schulte U."/>
            <person name="Aign V."/>
            <person name="Hoheisel J."/>
            <person name="Brandt P."/>
            <person name="Fartmann B."/>
            <person name="Holland R."/>
            <person name="Nyakatura G."/>
            <person name="Mewes H.W."/>
            <person name="Mannhaupt G."/>
        </authorList>
    </citation>
    <scope>NUCLEOTIDE SEQUENCE</scope>
</reference>
<feature type="region of interest" description="Disordered" evidence="1">
    <location>
        <begin position="396"/>
        <end position="427"/>
    </location>
</feature>
<accession>Q872X6</accession>
<dbReference type="AlphaFoldDB" id="Q872X6"/>
<feature type="region of interest" description="Disordered" evidence="1">
    <location>
        <begin position="1"/>
        <end position="33"/>
    </location>
</feature>
<gene>
    <name evidence="2" type="primary">B23B10.220</name>
</gene>
<evidence type="ECO:0000313" key="2">
    <source>
        <dbReference type="EMBL" id="CAD70435.1"/>
    </source>
</evidence>
<evidence type="ECO:0000256" key="1">
    <source>
        <dbReference type="SAM" id="MobiDB-lite"/>
    </source>
</evidence>
<proteinExistence type="predicted"/>
<sequence length="535" mass="60196">MAPNLTEASAGLNSSSQAFTRPEQSNTPLPPLNTSHIRLMVADKNGVKKGLTSTLSFVAKFTLLKLTTSSNLVKKNTATEALAVVQALVVARQRLCTLPASSTCPMVATVQIFTGPPVFDLLRGTVINNNNNNNNNNRKSRTPRDELWRLIQFMIFEHSHKLGEVPHIKVDLHLYWLPVKCRLQSQLSAKLIAIKCRQHEGMENIFTLDGRARPAAEMPLPVYLDRDMEHALDKKIKRYEKELEMKLAVASAPITPPVGYHDSWYGQSYDPCPEPYVSSFSDPEDFYDSDLEVHKSLEISPTPFHPSNSVPYTSDPPPMGGPPDMVSDIPFPGTDKPLWWRDLGPSPSHHSNSVPYISDPPPMGGPPDMVSDIPFPGTDKPLWWRDLGPARPTIEQISSTKNSAPSIEKDAVSGTEKATVPRTEATAEEEDDLMEEHVLEQCILFMQERRMRGHRNEPVLEQWQEVCLKELRSMAPENPLVRVHEAKRARINSLLDEIHAMRVDISQRQKRVNEKDKEVRHLARDQPFFFGASFS</sequence>
<dbReference type="EMBL" id="BX284752">
    <property type="protein sequence ID" value="CAD70435.1"/>
    <property type="molecule type" value="Genomic_DNA"/>
</dbReference>
<organism evidence="2">
    <name type="scientific">Neurospora crassa</name>
    <dbReference type="NCBI Taxonomy" id="5141"/>
    <lineage>
        <taxon>Eukaryota</taxon>
        <taxon>Fungi</taxon>
        <taxon>Dikarya</taxon>
        <taxon>Ascomycota</taxon>
        <taxon>Pezizomycotina</taxon>
        <taxon>Sordariomycetes</taxon>
        <taxon>Sordariomycetidae</taxon>
        <taxon>Sordariales</taxon>
        <taxon>Sordariaceae</taxon>
        <taxon>Neurospora</taxon>
    </lineage>
</organism>
<feature type="compositionally biased region" description="Polar residues" evidence="1">
    <location>
        <begin position="396"/>
        <end position="405"/>
    </location>
</feature>
<dbReference type="VEuPathDB" id="FungiDB:NCU05110"/>
<feature type="compositionally biased region" description="Polar residues" evidence="1">
    <location>
        <begin position="11"/>
        <end position="33"/>
    </location>
</feature>
<reference evidence="2" key="2">
    <citation type="submission" date="2003-03" db="EMBL/GenBank/DDBJ databases">
        <authorList>
            <person name="German Neurospora genome project"/>
        </authorList>
    </citation>
    <scope>NUCLEOTIDE SEQUENCE</scope>
</reference>